<reference evidence="2 3" key="1">
    <citation type="journal article" date="2016" name="Int. J. Syst. Evol. Microbiol.">
        <title>Panacibacter ginsenosidivorans gen. nov., sp. nov., with ginsenoside converting activity isolated from soil of a ginseng field.</title>
        <authorList>
            <person name="Siddiqi M.Z."/>
            <person name="Muhammad Shafi S."/>
            <person name="Choi K.D."/>
            <person name="Im W.T."/>
        </authorList>
    </citation>
    <scope>NUCLEOTIDE SEQUENCE [LARGE SCALE GENOMIC DNA]</scope>
    <source>
        <strain evidence="2 3">Gsoil1550</strain>
    </source>
</reference>
<gene>
    <name evidence="2" type="ORF">FRZ67_16565</name>
</gene>
<feature type="transmembrane region" description="Helical" evidence="1">
    <location>
        <begin position="68"/>
        <end position="88"/>
    </location>
</feature>
<evidence type="ECO:0000313" key="3">
    <source>
        <dbReference type="Proteomes" id="UP000321533"/>
    </source>
</evidence>
<keyword evidence="1" id="KW-0812">Transmembrane</keyword>
<sequence>MQQQRLKKIRILVVFFIIVLALSGITAFPVYTELSFLQQHGYMNNDQFFGPWLNKVNGVIDTYGKYPFLFYGYDWLAFAHLVIAALFYGVYKNPVRNKFILSWGMFCCVSIIPLAFICGNIRGIPIYHILIDCSFGVIGIIPLYVCRRYVLQLEALQKQQSTALQT</sequence>
<dbReference type="OrthoDB" id="190649at2"/>
<dbReference type="KEGG" id="pgin:FRZ67_16565"/>
<dbReference type="AlphaFoldDB" id="A0A5B8VBG8"/>
<dbReference type="EMBL" id="CP042435">
    <property type="protein sequence ID" value="QEC68840.1"/>
    <property type="molecule type" value="Genomic_DNA"/>
</dbReference>
<organism evidence="2 3">
    <name type="scientific">Panacibacter ginsenosidivorans</name>
    <dbReference type="NCBI Taxonomy" id="1813871"/>
    <lineage>
        <taxon>Bacteria</taxon>
        <taxon>Pseudomonadati</taxon>
        <taxon>Bacteroidota</taxon>
        <taxon>Chitinophagia</taxon>
        <taxon>Chitinophagales</taxon>
        <taxon>Chitinophagaceae</taxon>
        <taxon>Panacibacter</taxon>
    </lineage>
</organism>
<keyword evidence="1" id="KW-1133">Transmembrane helix</keyword>
<feature type="transmembrane region" description="Helical" evidence="1">
    <location>
        <begin position="124"/>
        <end position="145"/>
    </location>
</feature>
<keyword evidence="1" id="KW-0472">Membrane</keyword>
<keyword evidence="3" id="KW-1185">Reference proteome</keyword>
<feature type="transmembrane region" description="Helical" evidence="1">
    <location>
        <begin position="100"/>
        <end position="118"/>
    </location>
</feature>
<feature type="transmembrane region" description="Helical" evidence="1">
    <location>
        <begin position="12"/>
        <end position="31"/>
    </location>
</feature>
<evidence type="ECO:0000256" key="1">
    <source>
        <dbReference type="SAM" id="Phobius"/>
    </source>
</evidence>
<dbReference type="Proteomes" id="UP000321533">
    <property type="component" value="Chromosome"/>
</dbReference>
<evidence type="ECO:0000313" key="2">
    <source>
        <dbReference type="EMBL" id="QEC68840.1"/>
    </source>
</evidence>
<accession>A0A5B8VBG8</accession>
<dbReference type="RefSeq" id="WP_147191265.1">
    <property type="nucleotide sequence ID" value="NZ_CP042435.1"/>
</dbReference>
<proteinExistence type="predicted"/>
<name>A0A5B8VBG8_9BACT</name>
<protein>
    <submittedName>
        <fullName evidence="2">Uncharacterized protein</fullName>
    </submittedName>
</protein>